<name>A0ABX6T2N6_9SPHN</name>
<proteinExistence type="predicted"/>
<reference evidence="1 2" key="1">
    <citation type="submission" date="2020-08" db="EMBL/GenBank/DDBJ databases">
        <title>Genome sequence of Sphingomonas daechungensis KACC 18115T.</title>
        <authorList>
            <person name="Hyun D.-W."/>
            <person name="Bae J.-W."/>
        </authorList>
    </citation>
    <scope>NUCLEOTIDE SEQUENCE [LARGE SCALE GENOMIC DNA]</scope>
    <source>
        <strain evidence="1 2">KACC 18115</strain>
    </source>
</reference>
<gene>
    <name evidence="1" type="ORF">H9L15_03490</name>
</gene>
<accession>A0ABX6T2N6</accession>
<dbReference type="RefSeq" id="WP_187715166.1">
    <property type="nucleotide sequence ID" value="NZ_BAABJC010000001.1"/>
</dbReference>
<organism evidence="1 2">
    <name type="scientific">Sphingomonas daechungensis</name>
    <dbReference type="NCBI Taxonomy" id="1176646"/>
    <lineage>
        <taxon>Bacteria</taxon>
        <taxon>Pseudomonadati</taxon>
        <taxon>Pseudomonadota</taxon>
        <taxon>Alphaproteobacteria</taxon>
        <taxon>Sphingomonadales</taxon>
        <taxon>Sphingomonadaceae</taxon>
        <taxon>Sphingomonas</taxon>
    </lineage>
</organism>
<dbReference type="Proteomes" id="UP000516134">
    <property type="component" value="Chromosome"/>
</dbReference>
<keyword evidence="2" id="KW-1185">Reference proteome</keyword>
<dbReference type="Gene3D" id="2.60.120.380">
    <property type="match status" value="1"/>
</dbReference>
<dbReference type="EMBL" id="CP060780">
    <property type="protein sequence ID" value="QNP43741.1"/>
    <property type="molecule type" value="Genomic_DNA"/>
</dbReference>
<evidence type="ECO:0000313" key="1">
    <source>
        <dbReference type="EMBL" id="QNP43741.1"/>
    </source>
</evidence>
<evidence type="ECO:0000313" key="2">
    <source>
        <dbReference type="Proteomes" id="UP000516134"/>
    </source>
</evidence>
<protein>
    <recommendedName>
        <fullName evidence="3">DNA breaking-rejoining protein</fullName>
    </recommendedName>
</protein>
<sequence>MALIIAAVHHRDSEQRLRNVDRAHQHADLQLLISVTPRMKDSAMRFFDNAARAGFLLAVCIAAPAAAQTKTETVNFPRGKTNTTLIGSIKGDVGRDYLVRAAGGQTLRVVLSSANKSTYFNVLPPGSNDEAIFIGSTSGDSFSGVLPQSGTYKVRVYLMRNAARENQSSLYTLKVGLTGASTGSSAVSGGAGKEPIDDLAGMDAIRAIDVMAERGFNDVDSFESGDTRYGIFYRPSSRQCVQLTFANNRVEAANDIGTHPKCK</sequence>
<evidence type="ECO:0008006" key="3">
    <source>
        <dbReference type="Google" id="ProtNLM"/>
    </source>
</evidence>